<dbReference type="Pfam" id="PF01758">
    <property type="entry name" value="SBF"/>
    <property type="match status" value="1"/>
</dbReference>
<dbReference type="PANTHER" id="PTHR10361">
    <property type="entry name" value="SODIUM-BILE ACID COTRANSPORTER"/>
    <property type="match status" value="1"/>
</dbReference>
<dbReference type="GO" id="GO:0016020">
    <property type="term" value="C:membrane"/>
    <property type="evidence" value="ECO:0007669"/>
    <property type="project" value="UniProtKB-SubCell"/>
</dbReference>
<dbReference type="EMBL" id="QFVR01000002">
    <property type="protein sequence ID" value="PWI26661.1"/>
    <property type="molecule type" value="Genomic_DNA"/>
</dbReference>
<feature type="transmembrane region" description="Helical" evidence="5">
    <location>
        <begin position="194"/>
        <end position="212"/>
    </location>
</feature>
<feature type="transmembrane region" description="Helical" evidence="5">
    <location>
        <begin position="127"/>
        <end position="151"/>
    </location>
</feature>
<gene>
    <name evidence="6" type="ORF">DEX24_02565</name>
</gene>
<dbReference type="RefSeq" id="WP_109304832.1">
    <property type="nucleotide sequence ID" value="NZ_BJUF01000002.1"/>
</dbReference>
<feature type="transmembrane region" description="Helical" evidence="5">
    <location>
        <begin position="69"/>
        <end position="92"/>
    </location>
</feature>
<evidence type="ECO:0000313" key="6">
    <source>
        <dbReference type="EMBL" id="PWI26661.1"/>
    </source>
</evidence>
<evidence type="ECO:0000256" key="4">
    <source>
        <dbReference type="ARBA" id="ARBA00023136"/>
    </source>
</evidence>
<feature type="transmembrane region" description="Helical" evidence="5">
    <location>
        <begin position="218"/>
        <end position="242"/>
    </location>
</feature>
<evidence type="ECO:0000256" key="5">
    <source>
        <dbReference type="SAM" id="Phobius"/>
    </source>
</evidence>
<keyword evidence="7" id="KW-1185">Reference proteome</keyword>
<dbReference type="PANTHER" id="PTHR10361:SF28">
    <property type="entry name" value="P3 PROTEIN-RELATED"/>
    <property type="match status" value="1"/>
</dbReference>
<dbReference type="Proteomes" id="UP000245938">
    <property type="component" value="Unassembled WGS sequence"/>
</dbReference>
<evidence type="ECO:0000256" key="1">
    <source>
        <dbReference type="ARBA" id="ARBA00004141"/>
    </source>
</evidence>
<feature type="transmembrane region" description="Helical" evidence="5">
    <location>
        <begin position="98"/>
        <end position="120"/>
    </location>
</feature>
<proteinExistence type="predicted"/>
<feature type="transmembrane region" description="Helical" evidence="5">
    <location>
        <begin position="157"/>
        <end position="182"/>
    </location>
</feature>
<protein>
    <submittedName>
        <fullName evidence="6">Sodium transporter</fullName>
    </submittedName>
</protein>
<keyword evidence="2 5" id="KW-0812">Transmembrane</keyword>
<dbReference type="InterPro" id="IPR002657">
    <property type="entry name" value="BilAc:Na_symport/Acr3"/>
</dbReference>
<dbReference type="AlphaFoldDB" id="A0A2U3AQ44"/>
<keyword evidence="3 5" id="KW-1133">Transmembrane helix</keyword>
<evidence type="ECO:0000313" key="7">
    <source>
        <dbReference type="Proteomes" id="UP000245938"/>
    </source>
</evidence>
<dbReference type="Gene3D" id="1.20.1530.20">
    <property type="match status" value="1"/>
</dbReference>
<name>A0A2U3AQ44_9BACL</name>
<evidence type="ECO:0000256" key="2">
    <source>
        <dbReference type="ARBA" id="ARBA00022692"/>
    </source>
</evidence>
<dbReference type="OrthoDB" id="9806785at2"/>
<evidence type="ECO:0000256" key="3">
    <source>
        <dbReference type="ARBA" id="ARBA00022989"/>
    </source>
</evidence>
<sequence>MKSVQSLGKFLGSTFAIWVVIAAAVAMVWPSQFTGIAPYVSILLGIIMFGMGMTLTLKDFKLVLSHPKSILVGVFAQYLIMPGLAFLLAKAMNLPPEIAVGVILIGACPGGTASNVMTFLAKGNTALSVTITSITTLLAPILTPAIVYLMASQWISVSASAMFISVFKIVLVPIILGVIVKIILKERSEAATDIMPIISIIGIVIIVASVVSNSREQIISNGIFIFIVVILHNGLGLLLGFLTARMFKLSYRDQKAISIEVGMQNSALGATLAMLHFGPMVAVPSAIASVWHNISGPIIAAYWSKKADKINTEEAFIVTKELKE</sequence>
<reference evidence="6 7" key="1">
    <citation type="submission" date="2018-05" db="EMBL/GenBank/DDBJ databases">
        <title>Kurthia sibirica genome sequence.</title>
        <authorList>
            <person name="Maclea K.S."/>
            <person name="Goen A.E."/>
        </authorList>
    </citation>
    <scope>NUCLEOTIDE SEQUENCE [LARGE SCALE GENOMIC DNA]</scope>
    <source>
        <strain evidence="6 7">ATCC 49154</strain>
    </source>
</reference>
<organism evidence="6 7">
    <name type="scientific">Kurthia sibirica</name>
    <dbReference type="NCBI Taxonomy" id="202750"/>
    <lineage>
        <taxon>Bacteria</taxon>
        <taxon>Bacillati</taxon>
        <taxon>Bacillota</taxon>
        <taxon>Bacilli</taxon>
        <taxon>Bacillales</taxon>
        <taxon>Caryophanaceae</taxon>
        <taxon>Kurthia</taxon>
    </lineage>
</organism>
<dbReference type="InterPro" id="IPR004710">
    <property type="entry name" value="Bilac:Na_transpt"/>
</dbReference>
<feature type="transmembrane region" description="Helical" evidence="5">
    <location>
        <begin position="7"/>
        <end position="30"/>
    </location>
</feature>
<dbReference type="InterPro" id="IPR038770">
    <property type="entry name" value="Na+/solute_symporter_sf"/>
</dbReference>
<accession>A0A2U3AQ44</accession>
<keyword evidence="4 5" id="KW-0472">Membrane</keyword>
<feature type="transmembrane region" description="Helical" evidence="5">
    <location>
        <begin position="36"/>
        <end position="57"/>
    </location>
</feature>
<comment type="caution">
    <text evidence="6">The sequence shown here is derived from an EMBL/GenBank/DDBJ whole genome shotgun (WGS) entry which is preliminary data.</text>
</comment>
<comment type="subcellular location">
    <subcellularLocation>
        <location evidence="1">Membrane</location>
        <topology evidence="1">Multi-pass membrane protein</topology>
    </subcellularLocation>
</comment>